<accession>A0ABQ9Z062</accession>
<dbReference type="Proteomes" id="UP001234178">
    <property type="component" value="Unassembled WGS sequence"/>
</dbReference>
<keyword evidence="3" id="KW-1185">Reference proteome</keyword>
<dbReference type="EMBL" id="JAOYFB010000002">
    <property type="protein sequence ID" value="KAK4006304.1"/>
    <property type="molecule type" value="Genomic_DNA"/>
</dbReference>
<organism evidence="2 3">
    <name type="scientific">Daphnia magna</name>
    <dbReference type="NCBI Taxonomy" id="35525"/>
    <lineage>
        <taxon>Eukaryota</taxon>
        <taxon>Metazoa</taxon>
        <taxon>Ecdysozoa</taxon>
        <taxon>Arthropoda</taxon>
        <taxon>Crustacea</taxon>
        <taxon>Branchiopoda</taxon>
        <taxon>Diplostraca</taxon>
        <taxon>Cladocera</taxon>
        <taxon>Anomopoda</taxon>
        <taxon>Daphniidae</taxon>
        <taxon>Daphnia</taxon>
    </lineage>
</organism>
<reference evidence="2 3" key="1">
    <citation type="journal article" date="2023" name="Nucleic Acids Res.">
        <title>The hologenome of Daphnia magna reveals possible DNA methylation and microbiome-mediated evolution of the host genome.</title>
        <authorList>
            <person name="Chaturvedi A."/>
            <person name="Li X."/>
            <person name="Dhandapani V."/>
            <person name="Marshall H."/>
            <person name="Kissane S."/>
            <person name="Cuenca-Cambronero M."/>
            <person name="Asole G."/>
            <person name="Calvet F."/>
            <person name="Ruiz-Romero M."/>
            <person name="Marangio P."/>
            <person name="Guigo R."/>
            <person name="Rago D."/>
            <person name="Mirbahai L."/>
            <person name="Eastwood N."/>
            <person name="Colbourne J.K."/>
            <person name="Zhou J."/>
            <person name="Mallon E."/>
            <person name="Orsini L."/>
        </authorList>
    </citation>
    <scope>NUCLEOTIDE SEQUENCE [LARGE SCALE GENOMIC DNA]</scope>
    <source>
        <strain evidence="2">LRV0_1</strain>
    </source>
</reference>
<sequence>MKGLPPPKKEASTELRDLVLELKAEIAKLKHASKYPRPEGGRGNSGRPQNNVSFASRTSDGKPICHNCGKAWHITRTRPESAPPNEDGKGGLRIDRRDEGENRWRNNRRKEDGNARQANRRDSEENARTTVGMVSADEDDS</sequence>
<feature type="compositionally biased region" description="Basic and acidic residues" evidence="1">
    <location>
        <begin position="86"/>
        <end position="127"/>
    </location>
</feature>
<evidence type="ECO:0000256" key="1">
    <source>
        <dbReference type="SAM" id="MobiDB-lite"/>
    </source>
</evidence>
<proteinExistence type="predicted"/>
<protein>
    <submittedName>
        <fullName evidence="2">Uncharacterized protein</fullName>
    </submittedName>
</protein>
<feature type="region of interest" description="Disordered" evidence="1">
    <location>
        <begin position="27"/>
        <end position="141"/>
    </location>
</feature>
<comment type="caution">
    <text evidence="2">The sequence shown here is derived from an EMBL/GenBank/DDBJ whole genome shotgun (WGS) entry which is preliminary data.</text>
</comment>
<gene>
    <name evidence="2" type="ORF">OUZ56_011458</name>
</gene>
<feature type="compositionally biased region" description="Polar residues" evidence="1">
    <location>
        <begin position="46"/>
        <end position="58"/>
    </location>
</feature>
<evidence type="ECO:0000313" key="2">
    <source>
        <dbReference type="EMBL" id="KAK4006304.1"/>
    </source>
</evidence>
<evidence type="ECO:0000313" key="3">
    <source>
        <dbReference type="Proteomes" id="UP001234178"/>
    </source>
</evidence>
<name>A0ABQ9Z062_9CRUS</name>